<keyword evidence="3" id="KW-1185">Reference proteome</keyword>
<gene>
    <name evidence="2" type="ORF">LY89DRAFT_741136</name>
</gene>
<dbReference type="AlphaFoldDB" id="A0A132BAI6"/>
<reference evidence="2 3" key="1">
    <citation type="submission" date="2015-10" db="EMBL/GenBank/DDBJ databases">
        <title>Full genome of DAOMC 229536 Phialocephala scopiformis, a fungal endophyte of spruce producing the potent anti-insectan compound rugulosin.</title>
        <authorList>
            <consortium name="DOE Joint Genome Institute"/>
            <person name="Walker A.K."/>
            <person name="Frasz S.L."/>
            <person name="Seifert K.A."/>
            <person name="Miller J.D."/>
            <person name="Mondo S.J."/>
            <person name="Labutti K."/>
            <person name="Lipzen A."/>
            <person name="Dockter R."/>
            <person name="Kennedy M."/>
            <person name="Grigoriev I.V."/>
            <person name="Spatafora J.W."/>
        </authorList>
    </citation>
    <scope>NUCLEOTIDE SEQUENCE [LARGE SCALE GENOMIC DNA]</scope>
    <source>
        <strain evidence="2 3">CBS 120377</strain>
    </source>
</reference>
<feature type="region of interest" description="Disordered" evidence="1">
    <location>
        <begin position="114"/>
        <end position="155"/>
    </location>
</feature>
<evidence type="ECO:0000256" key="1">
    <source>
        <dbReference type="SAM" id="MobiDB-lite"/>
    </source>
</evidence>
<dbReference type="EMBL" id="KQ947432">
    <property type="protein sequence ID" value="KUJ09425.1"/>
    <property type="molecule type" value="Genomic_DNA"/>
</dbReference>
<protein>
    <submittedName>
        <fullName evidence="2">Uncharacterized protein</fullName>
    </submittedName>
</protein>
<dbReference type="OrthoDB" id="3555259at2759"/>
<dbReference type="KEGG" id="psco:LY89DRAFT_741136"/>
<dbReference type="GeneID" id="28830395"/>
<proteinExistence type="predicted"/>
<feature type="compositionally biased region" description="Low complexity" evidence="1">
    <location>
        <begin position="1"/>
        <end position="15"/>
    </location>
</feature>
<evidence type="ECO:0000313" key="3">
    <source>
        <dbReference type="Proteomes" id="UP000070700"/>
    </source>
</evidence>
<evidence type="ECO:0000313" key="2">
    <source>
        <dbReference type="EMBL" id="KUJ09425.1"/>
    </source>
</evidence>
<organism evidence="2 3">
    <name type="scientific">Mollisia scopiformis</name>
    <name type="common">Conifer needle endophyte fungus</name>
    <name type="synonym">Phialocephala scopiformis</name>
    <dbReference type="NCBI Taxonomy" id="149040"/>
    <lineage>
        <taxon>Eukaryota</taxon>
        <taxon>Fungi</taxon>
        <taxon>Dikarya</taxon>
        <taxon>Ascomycota</taxon>
        <taxon>Pezizomycotina</taxon>
        <taxon>Leotiomycetes</taxon>
        <taxon>Helotiales</taxon>
        <taxon>Mollisiaceae</taxon>
        <taxon>Mollisia</taxon>
    </lineage>
</organism>
<dbReference type="RefSeq" id="XP_018063780.1">
    <property type="nucleotide sequence ID" value="XM_018220669.1"/>
</dbReference>
<dbReference type="InParanoid" id="A0A132BAI6"/>
<feature type="region of interest" description="Disordered" evidence="1">
    <location>
        <begin position="1"/>
        <end position="35"/>
    </location>
</feature>
<sequence>MSGKKPSSDAKASSAQAINFNKDKRPAPPVAKKAGGQVYGLARRKGEKNPLKWGLSFEEGLLGHKALEGSRSLPPRDRDEYKVWKQEIMADYNSGKAPKAIGFWDFLFGGKGKKVPEKKGGGSRNAPPSKAKKPDSGGASGSGGKKASKGSGSGS</sequence>
<accession>A0A132BAI6</accession>
<name>A0A132BAI6_MOLSC</name>
<dbReference type="Proteomes" id="UP000070700">
    <property type="component" value="Unassembled WGS sequence"/>
</dbReference>